<organism evidence="1 2">
    <name type="scientific">Mycena maculata</name>
    <dbReference type="NCBI Taxonomy" id="230809"/>
    <lineage>
        <taxon>Eukaryota</taxon>
        <taxon>Fungi</taxon>
        <taxon>Dikarya</taxon>
        <taxon>Basidiomycota</taxon>
        <taxon>Agaricomycotina</taxon>
        <taxon>Agaricomycetes</taxon>
        <taxon>Agaricomycetidae</taxon>
        <taxon>Agaricales</taxon>
        <taxon>Marasmiineae</taxon>
        <taxon>Mycenaceae</taxon>
        <taxon>Mycena</taxon>
    </lineage>
</organism>
<dbReference type="EMBL" id="JARJLG010000053">
    <property type="protein sequence ID" value="KAJ7758951.1"/>
    <property type="molecule type" value="Genomic_DNA"/>
</dbReference>
<dbReference type="AlphaFoldDB" id="A0AAD7J957"/>
<sequence length="373" mass="41621">LRVGNPVAIVVSCEERLFLAVAQVNDIKLASAAVMSIALNMLLNSSAKISVQILCLVPATVIDDLTKKNDWCWSFLMEAACSDNCRRKRKADIPFQFPILAHCTATIHGQMLPANFFLVTKVKQTSAFPYRRGGESSCFLVEHDDTERQGPELTDPSICSSCVKRVVMCPNGVHNGQHALEHMRAHLLFDPVYTYNPSVQQACGACLAPFPQCTLYFKPRRGVGVARQVDWACLTCRRGKSFTFNMATASVSSSADSPCSNRPVQCSLCNENSPLAWTYSLEVHWRVHHNRTVGPFTFRSDNRNETPIVYKISDQERDWMKAKWNQCFTVVQAINTTAKLKGKGLLPLIISEAHSSRMALRCALQPSQIFECN</sequence>
<reference evidence="1" key="1">
    <citation type="submission" date="2023-03" db="EMBL/GenBank/DDBJ databases">
        <title>Massive genome expansion in bonnet fungi (Mycena s.s.) driven by repeated elements and novel gene families across ecological guilds.</title>
        <authorList>
            <consortium name="Lawrence Berkeley National Laboratory"/>
            <person name="Harder C.B."/>
            <person name="Miyauchi S."/>
            <person name="Viragh M."/>
            <person name="Kuo A."/>
            <person name="Thoen E."/>
            <person name="Andreopoulos B."/>
            <person name="Lu D."/>
            <person name="Skrede I."/>
            <person name="Drula E."/>
            <person name="Henrissat B."/>
            <person name="Morin E."/>
            <person name="Kohler A."/>
            <person name="Barry K."/>
            <person name="LaButti K."/>
            <person name="Morin E."/>
            <person name="Salamov A."/>
            <person name="Lipzen A."/>
            <person name="Mereny Z."/>
            <person name="Hegedus B."/>
            <person name="Baldrian P."/>
            <person name="Stursova M."/>
            <person name="Weitz H."/>
            <person name="Taylor A."/>
            <person name="Grigoriev I.V."/>
            <person name="Nagy L.G."/>
            <person name="Martin F."/>
            <person name="Kauserud H."/>
        </authorList>
    </citation>
    <scope>NUCLEOTIDE SEQUENCE</scope>
    <source>
        <strain evidence="1">CBHHK188m</strain>
    </source>
</reference>
<comment type="caution">
    <text evidence="1">The sequence shown here is derived from an EMBL/GenBank/DDBJ whole genome shotgun (WGS) entry which is preliminary data.</text>
</comment>
<evidence type="ECO:0000313" key="1">
    <source>
        <dbReference type="EMBL" id="KAJ7758951.1"/>
    </source>
</evidence>
<dbReference type="Proteomes" id="UP001215280">
    <property type="component" value="Unassembled WGS sequence"/>
</dbReference>
<protein>
    <submittedName>
        <fullName evidence="1">Uncharacterized protein</fullName>
    </submittedName>
</protein>
<name>A0AAD7J957_9AGAR</name>
<keyword evidence="2" id="KW-1185">Reference proteome</keyword>
<feature type="non-terminal residue" evidence="1">
    <location>
        <position position="1"/>
    </location>
</feature>
<evidence type="ECO:0000313" key="2">
    <source>
        <dbReference type="Proteomes" id="UP001215280"/>
    </source>
</evidence>
<accession>A0AAD7J957</accession>
<proteinExistence type="predicted"/>
<gene>
    <name evidence="1" type="ORF">DFH07DRAFT_741355</name>
</gene>